<dbReference type="Proteomes" id="UP000653454">
    <property type="component" value="Unassembled WGS sequence"/>
</dbReference>
<evidence type="ECO:0000313" key="8">
    <source>
        <dbReference type="EMBL" id="CAG9102544.1"/>
    </source>
</evidence>
<dbReference type="GO" id="GO:0005049">
    <property type="term" value="F:nuclear export signal receptor activity"/>
    <property type="evidence" value="ECO:0007669"/>
    <property type="project" value="InterPro"/>
</dbReference>
<evidence type="ECO:0000256" key="3">
    <source>
        <dbReference type="ARBA" id="ARBA00009466"/>
    </source>
</evidence>
<evidence type="ECO:0000256" key="5">
    <source>
        <dbReference type="ARBA" id="ARBA00022490"/>
    </source>
</evidence>
<sequence length="112" mass="12411">MKLVVGRLCLLPINKNLPGRGYGSESLTTTPFGRQVLSAIHAMAAVDFAAFRHAFLPHFLRSLHGLAPEHVEHLAQFPPDTDLPTFTQNIQRLMNDVNCYRAYNSLTPADAP</sequence>
<dbReference type="EMBL" id="CAJHNJ030000007">
    <property type="protein sequence ID" value="CAG9102544.1"/>
    <property type="molecule type" value="Genomic_DNA"/>
</dbReference>
<dbReference type="GO" id="GO:0006611">
    <property type="term" value="P:protein export from nucleus"/>
    <property type="evidence" value="ECO:0007669"/>
    <property type="project" value="InterPro"/>
</dbReference>
<proteinExistence type="inferred from homology"/>
<keyword evidence="4" id="KW-0813">Transport</keyword>
<comment type="subcellular location">
    <subcellularLocation>
        <location evidence="2">Cytoplasm</location>
    </subcellularLocation>
    <subcellularLocation>
        <location evidence="1">Nucleus</location>
    </subcellularLocation>
</comment>
<evidence type="ECO:0000256" key="7">
    <source>
        <dbReference type="ARBA" id="ARBA00023242"/>
    </source>
</evidence>
<evidence type="ECO:0000256" key="2">
    <source>
        <dbReference type="ARBA" id="ARBA00004496"/>
    </source>
</evidence>
<evidence type="ECO:0000256" key="6">
    <source>
        <dbReference type="ARBA" id="ARBA00022927"/>
    </source>
</evidence>
<evidence type="ECO:0000256" key="4">
    <source>
        <dbReference type="ARBA" id="ARBA00022448"/>
    </source>
</evidence>
<protein>
    <submittedName>
        <fullName evidence="8">(diamondback moth) hypothetical protein</fullName>
    </submittedName>
</protein>
<keyword evidence="6" id="KW-0653">Protein transport</keyword>
<keyword evidence="7" id="KW-0539">Nucleus</keyword>
<comment type="similarity">
    <text evidence="3">Belongs to the exportin family.</text>
</comment>
<dbReference type="PANTHER" id="PTHR21452">
    <property type="entry name" value="EXPORTIN-6"/>
    <property type="match status" value="1"/>
</dbReference>
<name>A0A8S4DRR5_PLUXY</name>
<evidence type="ECO:0000313" key="9">
    <source>
        <dbReference type="Proteomes" id="UP000653454"/>
    </source>
</evidence>
<dbReference type="GO" id="GO:0005737">
    <property type="term" value="C:cytoplasm"/>
    <property type="evidence" value="ECO:0007669"/>
    <property type="project" value="UniProtKB-SubCell"/>
</dbReference>
<dbReference type="PANTHER" id="PTHR21452:SF4">
    <property type="entry name" value="EXPORTIN-6"/>
    <property type="match status" value="1"/>
</dbReference>
<gene>
    <name evidence="8" type="ORF">PLXY2_LOCUS3020</name>
</gene>
<evidence type="ECO:0000256" key="1">
    <source>
        <dbReference type="ARBA" id="ARBA00004123"/>
    </source>
</evidence>
<dbReference type="InterPro" id="IPR040016">
    <property type="entry name" value="XPO6"/>
</dbReference>
<dbReference type="GO" id="GO:0005634">
    <property type="term" value="C:nucleus"/>
    <property type="evidence" value="ECO:0007669"/>
    <property type="project" value="UniProtKB-SubCell"/>
</dbReference>
<organism evidence="8 9">
    <name type="scientific">Plutella xylostella</name>
    <name type="common">Diamondback moth</name>
    <name type="synonym">Plutella maculipennis</name>
    <dbReference type="NCBI Taxonomy" id="51655"/>
    <lineage>
        <taxon>Eukaryota</taxon>
        <taxon>Metazoa</taxon>
        <taxon>Ecdysozoa</taxon>
        <taxon>Arthropoda</taxon>
        <taxon>Hexapoda</taxon>
        <taxon>Insecta</taxon>
        <taxon>Pterygota</taxon>
        <taxon>Neoptera</taxon>
        <taxon>Endopterygota</taxon>
        <taxon>Lepidoptera</taxon>
        <taxon>Glossata</taxon>
        <taxon>Ditrysia</taxon>
        <taxon>Yponomeutoidea</taxon>
        <taxon>Plutellidae</taxon>
        <taxon>Plutella</taxon>
    </lineage>
</organism>
<comment type="caution">
    <text evidence="8">The sequence shown here is derived from an EMBL/GenBank/DDBJ whole genome shotgun (WGS) entry which is preliminary data.</text>
</comment>
<keyword evidence="5" id="KW-0963">Cytoplasm</keyword>
<dbReference type="AlphaFoldDB" id="A0A8S4DRR5"/>
<keyword evidence="9" id="KW-1185">Reference proteome</keyword>
<reference evidence="8" key="1">
    <citation type="submission" date="2020-11" db="EMBL/GenBank/DDBJ databases">
        <authorList>
            <person name="Whiteford S."/>
        </authorList>
    </citation>
    <scope>NUCLEOTIDE SEQUENCE</scope>
</reference>
<accession>A0A8S4DRR5</accession>